<keyword evidence="1" id="KW-0472">Membrane</keyword>
<keyword evidence="3" id="KW-1185">Reference proteome</keyword>
<evidence type="ECO:0000313" key="3">
    <source>
        <dbReference type="Proteomes" id="UP000294933"/>
    </source>
</evidence>
<dbReference type="OrthoDB" id="3060195at2759"/>
<evidence type="ECO:0000313" key="2">
    <source>
        <dbReference type="EMBL" id="TDL18684.1"/>
    </source>
</evidence>
<evidence type="ECO:0000256" key="1">
    <source>
        <dbReference type="SAM" id="Phobius"/>
    </source>
</evidence>
<dbReference type="AlphaFoldDB" id="A0A4Y7PTG3"/>
<protein>
    <submittedName>
        <fullName evidence="2">Uncharacterized protein</fullName>
    </submittedName>
</protein>
<dbReference type="VEuPathDB" id="FungiDB:BD410DRAFT_491731"/>
<accession>A0A4Y7PTG3</accession>
<dbReference type="EMBL" id="ML170205">
    <property type="protein sequence ID" value="TDL18684.1"/>
    <property type="molecule type" value="Genomic_DNA"/>
</dbReference>
<sequence length="131" mass="13933">MKKLGLRNGLGYFILRDGALYFLAKLVIGVMLIAAFFAPPSGTLGELGIMVDGLSSPLTAILINRLVLSLRQVSRFHDGNAPTLGGMCTIPEPVFATNSFLGNVGAPLRVGPVDDDEISIDDEAEVVRGYL</sequence>
<dbReference type="Proteomes" id="UP000294933">
    <property type="component" value="Unassembled WGS sequence"/>
</dbReference>
<gene>
    <name evidence="2" type="ORF">BD410DRAFT_491731</name>
</gene>
<keyword evidence="1" id="KW-1133">Transmembrane helix</keyword>
<keyword evidence="1" id="KW-0812">Transmembrane</keyword>
<reference evidence="2 3" key="1">
    <citation type="submission" date="2018-06" db="EMBL/GenBank/DDBJ databases">
        <title>A transcriptomic atlas of mushroom development highlights an independent origin of complex multicellularity.</title>
        <authorList>
            <consortium name="DOE Joint Genome Institute"/>
            <person name="Krizsan K."/>
            <person name="Almasi E."/>
            <person name="Merenyi Z."/>
            <person name="Sahu N."/>
            <person name="Viragh M."/>
            <person name="Koszo T."/>
            <person name="Mondo S."/>
            <person name="Kiss B."/>
            <person name="Balint B."/>
            <person name="Kues U."/>
            <person name="Barry K."/>
            <person name="Hegedus J.C."/>
            <person name="Henrissat B."/>
            <person name="Johnson J."/>
            <person name="Lipzen A."/>
            <person name="Ohm R."/>
            <person name="Nagy I."/>
            <person name="Pangilinan J."/>
            <person name="Yan J."/>
            <person name="Xiong Y."/>
            <person name="Grigoriev I.V."/>
            <person name="Hibbett D.S."/>
            <person name="Nagy L.G."/>
        </authorList>
    </citation>
    <scope>NUCLEOTIDE SEQUENCE [LARGE SCALE GENOMIC DNA]</scope>
    <source>
        <strain evidence="2 3">SZMC22713</strain>
    </source>
</reference>
<proteinExistence type="predicted"/>
<organism evidence="2 3">
    <name type="scientific">Rickenella mellea</name>
    <dbReference type="NCBI Taxonomy" id="50990"/>
    <lineage>
        <taxon>Eukaryota</taxon>
        <taxon>Fungi</taxon>
        <taxon>Dikarya</taxon>
        <taxon>Basidiomycota</taxon>
        <taxon>Agaricomycotina</taxon>
        <taxon>Agaricomycetes</taxon>
        <taxon>Hymenochaetales</taxon>
        <taxon>Rickenellaceae</taxon>
        <taxon>Rickenella</taxon>
    </lineage>
</organism>
<feature type="transmembrane region" description="Helical" evidence="1">
    <location>
        <begin position="49"/>
        <end position="68"/>
    </location>
</feature>
<feature type="transmembrane region" description="Helical" evidence="1">
    <location>
        <begin position="20"/>
        <end position="37"/>
    </location>
</feature>
<name>A0A4Y7PTG3_9AGAM</name>